<evidence type="ECO:0000313" key="1">
    <source>
        <dbReference type="EMBL" id="KAA6329771.1"/>
    </source>
</evidence>
<sequence>MEMKNIHSYDFHHIFTAEEKKEVIKKIAKRNLARGMSKEDALKRAKQEIMPDNKYKKFAYITLHICSIFKIPTTSEYIDMSVNRNGEHSWYVTLSYFQLPFYKLTHPLKIRISDHSRHYKSVLERTHDIELIVSSRRKENLVGELRKKIEEALLYHTLPMEIQEKEQLKLKQLKNE</sequence>
<accession>A0A5J4R9Y5</accession>
<dbReference type="AlphaFoldDB" id="A0A5J4R9Y5"/>
<gene>
    <name evidence="1" type="ORF">EZS27_021457</name>
</gene>
<proteinExistence type="predicted"/>
<name>A0A5J4R9Y5_9ZZZZ</name>
<protein>
    <submittedName>
        <fullName evidence="1">Uncharacterized protein</fullName>
    </submittedName>
</protein>
<comment type="caution">
    <text evidence="1">The sequence shown here is derived from an EMBL/GenBank/DDBJ whole genome shotgun (WGS) entry which is preliminary data.</text>
</comment>
<organism evidence="1">
    <name type="scientific">termite gut metagenome</name>
    <dbReference type="NCBI Taxonomy" id="433724"/>
    <lineage>
        <taxon>unclassified sequences</taxon>
        <taxon>metagenomes</taxon>
        <taxon>organismal metagenomes</taxon>
    </lineage>
</organism>
<reference evidence="1" key="1">
    <citation type="submission" date="2019-03" db="EMBL/GenBank/DDBJ databases">
        <title>Single cell metagenomics reveals metabolic interactions within the superorganism composed of flagellate Streblomastix strix and complex community of Bacteroidetes bacteria on its surface.</title>
        <authorList>
            <person name="Treitli S.C."/>
            <person name="Kolisko M."/>
            <person name="Husnik F."/>
            <person name="Keeling P."/>
            <person name="Hampl V."/>
        </authorList>
    </citation>
    <scope>NUCLEOTIDE SEQUENCE</scope>
    <source>
        <strain evidence="1">STM</strain>
    </source>
</reference>
<dbReference type="EMBL" id="SNRY01001598">
    <property type="protein sequence ID" value="KAA6329771.1"/>
    <property type="molecule type" value="Genomic_DNA"/>
</dbReference>